<evidence type="ECO:0000313" key="2">
    <source>
        <dbReference type="EMBL" id="MBN9413089.1"/>
    </source>
</evidence>
<keyword evidence="1" id="KW-0472">Membrane</keyword>
<dbReference type="EMBL" id="JAFKGL010000016">
    <property type="protein sequence ID" value="MBN9413089.1"/>
    <property type="molecule type" value="Genomic_DNA"/>
</dbReference>
<feature type="transmembrane region" description="Helical" evidence="1">
    <location>
        <begin position="111"/>
        <end position="127"/>
    </location>
</feature>
<dbReference type="AlphaFoldDB" id="A0A8J7PW49"/>
<comment type="caution">
    <text evidence="2">The sequence shown here is derived from an EMBL/GenBank/DDBJ whole genome shotgun (WGS) entry which is preliminary data.</text>
</comment>
<feature type="transmembrane region" description="Helical" evidence="1">
    <location>
        <begin position="12"/>
        <end position="29"/>
    </location>
</feature>
<organism evidence="2 3">
    <name type="scientific">Candidatus Paracaedimonas acanthamoebae</name>
    <dbReference type="NCBI Taxonomy" id="244581"/>
    <lineage>
        <taxon>Bacteria</taxon>
        <taxon>Pseudomonadati</taxon>
        <taxon>Pseudomonadota</taxon>
        <taxon>Alphaproteobacteria</taxon>
        <taxon>Holosporales</taxon>
        <taxon>Caedimonadaceae</taxon>
        <taxon>Candidatus Paracaedimonas</taxon>
    </lineage>
</organism>
<name>A0A8J7PW49_9PROT</name>
<gene>
    <name evidence="2" type="ORF">J0H12_04115</name>
</gene>
<keyword evidence="1" id="KW-0812">Transmembrane</keyword>
<evidence type="ECO:0000313" key="3">
    <source>
        <dbReference type="Proteomes" id="UP000664414"/>
    </source>
</evidence>
<evidence type="ECO:0000256" key="1">
    <source>
        <dbReference type="SAM" id="Phobius"/>
    </source>
</evidence>
<sequence length="194" mass="22276">MKTKIKMDVLEQRFFICLFAAIFAFFWYVAWGRGIYDFLTSYIVIALLLDQLSRFIKPTPMSKKELLKQHKVTQAQLNKYVQSKRNYRLFAVSVASLVGGIAFAFGGTFSSIFAITCALIWCLYPLYRIRLLKIPAPQIKLEIRRQAPTANFLDSFYDELNPGNSLAWNSGQSDRMHELMNSASSTTSHSRNLH</sequence>
<keyword evidence="1" id="KW-1133">Transmembrane helix</keyword>
<dbReference type="Proteomes" id="UP000664414">
    <property type="component" value="Unassembled WGS sequence"/>
</dbReference>
<reference evidence="2" key="1">
    <citation type="submission" date="2021-02" db="EMBL/GenBank/DDBJ databases">
        <title>Thiocyanate and organic carbon inputs drive convergent selection for specific autotrophic Afipia and Thiobacillus strains within complex microbiomes.</title>
        <authorList>
            <person name="Huddy R.J."/>
            <person name="Sachdeva R."/>
            <person name="Kadzinga F."/>
            <person name="Kantor R.S."/>
            <person name="Harrison S.T.L."/>
            <person name="Banfield J.F."/>
        </authorList>
    </citation>
    <scope>NUCLEOTIDE SEQUENCE</scope>
    <source>
        <strain evidence="2">SCN18_10_11_15_R4_P_38_20</strain>
    </source>
</reference>
<proteinExistence type="predicted"/>
<accession>A0A8J7PW49</accession>
<protein>
    <submittedName>
        <fullName evidence="2">Uncharacterized protein</fullName>
    </submittedName>
</protein>